<dbReference type="PANTHER" id="PTHR39327:SF1">
    <property type="entry name" value="BLR5470 PROTEIN"/>
    <property type="match status" value="1"/>
</dbReference>
<dbReference type="Gene3D" id="3.10.620.30">
    <property type="match status" value="1"/>
</dbReference>
<proteinExistence type="predicted"/>
<feature type="signal peptide" evidence="1">
    <location>
        <begin position="1"/>
        <end position="29"/>
    </location>
</feature>
<accession>A0A849HTY1</accession>
<evidence type="ECO:0000313" key="3">
    <source>
        <dbReference type="Proteomes" id="UP000564885"/>
    </source>
</evidence>
<dbReference type="Proteomes" id="UP000564885">
    <property type="component" value="Unassembled WGS sequence"/>
</dbReference>
<comment type="caution">
    <text evidence="2">The sequence shown here is derived from an EMBL/GenBank/DDBJ whole genome shotgun (WGS) entry which is preliminary data.</text>
</comment>
<evidence type="ECO:0000256" key="1">
    <source>
        <dbReference type="SAM" id="SignalP"/>
    </source>
</evidence>
<keyword evidence="1" id="KW-0732">Signal</keyword>
<keyword evidence="3" id="KW-1185">Reference proteome</keyword>
<gene>
    <name evidence="2" type="ORF">HJG44_00915</name>
</gene>
<name>A0A849HTY1_9HYPH</name>
<organism evidence="2 3">
    <name type="scientific">Enterovirga aerilata</name>
    <dbReference type="NCBI Taxonomy" id="2730920"/>
    <lineage>
        <taxon>Bacteria</taxon>
        <taxon>Pseudomonadati</taxon>
        <taxon>Pseudomonadota</taxon>
        <taxon>Alphaproteobacteria</taxon>
        <taxon>Hyphomicrobiales</taxon>
        <taxon>Methylobacteriaceae</taxon>
        <taxon>Enterovirga</taxon>
    </lineage>
</organism>
<reference evidence="2 3" key="1">
    <citation type="submission" date="2020-04" db="EMBL/GenBank/DDBJ databases">
        <title>Enterovirga sp. isolate from soil.</title>
        <authorList>
            <person name="Chea S."/>
            <person name="Kim D.-U."/>
        </authorList>
    </citation>
    <scope>NUCLEOTIDE SEQUENCE [LARGE SCALE GENOMIC DNA]</scope>
    <source>
        <strain evidence="2 3">DB1703</strain>
    </source>
</reference>
<feature type="chain" id="PRO_5032811885" evidence="1">
    <location>
        <begin position="30"/>
        <end position="232"/>
    </location>
</feature>
<protein>
    <submittedName>
        <fullName evidence="2">Transglutaminase-like cysteine peptidase</fullName>
    </submittedName>
</protein>
<dbReference type="Pfam" id="PF06035">
    <property type="entry name" value="Peptidase_C93"/>
    <property type="match status" value="1"/>
</dbReference>
<dbReference type="RefSeq" id="WP_171216471.1">
    <property type="nucleotide sequence ID" value="NZ_JABEPP010000001.1"/>
</dbReference>
<dbReference type="PANTHER" id="PTHR39327">
    <property type="match status" value="1"/>
</dbReference>
<evidence type="ECO:0000313" key="2">
    <source>
        <dbReference type="EMBL" id="NNM70956.1"/>
    </source>
</evidence>
<dbReference type="EMBL" id="JABEPP010000001">
    <property type="protein sequence ID" value="NNM70956.1"/>
    <property type="molecule type" value="Genomic_DNA"/>
</dbReference>
<dbReference type="InterPro" id="IPR010319">
    <property type="entry name" value="Transglutaminase-like_Cys_pept"/>
</dbReference>
<sequence>MGDLRTAGSRRLASALLCLGLALAAPARAEAPEPLPVAPAIALGGEDDRPTTAWKEFCHRLPAECEVNTAEPELLTLTAESWALIKRINLQVNETIQQVTDQKHWGVNDRWDYPDDGKGDCEDIQLLKRRLLTEAGLPRRAMRMTVVIDRRDAGHAVLTVRTDRGDFILDNETDLVLPWNKTGYDFVKREGSDGLAWVALGGGEPNRIVVASRSVSGAGGPAAGAPTAQPIR</sequence>
<dbReference type="AlphaFoldDB" id="A0A849HTY1"/>